<evidence type="ECO:0000313" key="2">
    <source>
        <dbReference type="Proteomes" id="UP001218188"/>
    </source>
</evidence>
<reference evidence="1" key="1">
    <citation type="submission" date="2023-03" db="EMBL/GenBank/DDBJ databases">
        <title>Massive genome expansion in bonnet fungi (Mycena s.s.) driven by repeated elements and novel gene families across ecological guilds.</title>
        <authorList>
            <consortium name="Lawrence Berkeley National Laboratory"/>
            <person name="Harder C.B."/>
            <person name="Miyauchi S."/>
            <person name="Viragh M."/>
            <person name="Kuo A."/>
            <person name="Thoen E."/>
            <person name="Andreopoulos B."/>
            <person name="Lu D."/>
            <person name="Skrede I."/>
            <person name="Drula E."/>
            <person name="Henrissat B."/>
            <person name="Morin E."/>
            <person name="Kohler A."/>
            <person name="Barry K."/>
            <person name="LaButti K."/>
            <person name="Morin E."/>
            <person name="Salamov A."/>
            <person name="Lipzen A."/>
            <person name="Mereny Z."/>
            <person name="Hegedus B."/>
            <person name="Baldrian P."/>
            <person name="Stursova M."/>
            <person name="Weitz H."/>
            <person name="Taylor A."/>
            <person name="Grigoriev I.V."/>
            <person name="Nagy L.G."/>
            <person name="Martin F."/>
            <person name="Kauserud H."/>
        </authorList>
    </citation>
    <scope>NUCLEOTIDE SEQUENCE</scope>
    <source>
        <strain evidence="1">CBHHK200</strain>
    </source>
</reference>
<dbReference type="Proteomes" id="UP001218188">
    <property type="component" value="Unassembled WGS sequence"/>
</dbReference>
<dbReference type="SUPFAM" id="SSF54236">
    <property type="entry name" value="Ubiquitin-like"/>
    <property type="match status" value="1"/>
</dbReference>
<name>A0AAD6S5D8_9AGAR</name>
<dbReference type="AlphaFoldDB" id="A0AAD6S5D8"/>
<keyword evidence="2" id="KW-1185">Reference proteome</keyword>
<dbReference type="CDD" id="cd01763">
    <property type="entry name" value="Ubl_SUMO_like"/>
    <property type="match status" value="1"/>
</dbReference>
<organism evidence="1 2">
    <name type="scientific">Mycena alexandri</name>
    <dbReference type="NCBI Taxonomy" id="1745969"/>
    <lineage>
        <taxon>Eukaryota</taxon>
        <taxon>Fungi</taxon>
        <taxon>Dikarya</taxon>
        <taxon>Basidiomycota</taxon>
        <taxon>Agaricomycotina</taxon>
        <taxon>Agaricomycetes</taxon>
        <taxon>Agaricomycetidae</taxon>
        <taxon>Agaricales</taxon>
        <taxon>Marasmiineae</taxon>
        <taxon>Mycenaceae</taxon>
        <taxon>Mycena</taxon>
    </lineage>
</organism>
<proteinExistence type="predicted"/>
<dbReference type="Gene3D" id="3.10.20.90">
    <property type="entry name" value="Phosphatidylinositol 3-kinase Catalytic Subunit, Chain A, domain 1"/>
    <property type="match status" value="1"/>
</dbReference>
<gene>
    <name evidence="1" type="ORF">C8F04DRAFT_1314317</name>
</gene>
<dbReference type="EMBL" id="JARJCM010000231">
    <property type="protein sequence ID" value="KAJ7021448.1"/>
    <property type="molecule type" value="Genomic_DNA"/>
</dbReference>
<evidence type="ECO:0008006" key="3">
    <source>
        <dbReference type="Google" id="ProtNLM"/>
    </source>
</evidence>
<accession>A0AAD6S5D8</accession>
<protein>
    <recommendedName>
        <fullName evidence="3">Ubiquitin-like domain-containing protein</fullName>
    </recommendedName>
</protein>
<dbReference type="InterPro" id="IPR029071">
    <property type="entry name" value="Ubiquitin-like_domsf"/>
</dbReference>
<comment type="caution">
    <text evidence="1">The sequence shown here is derived from an EMBL/GenBank/DDBJ whole genome shotgun (WGS) entry which is preliminary data.</text>
</comment>
<evidence type="ECO:0000313" key="1">
    <source>
        <dbReference type="EMBL" id="KAJ7021448.1"/>
    </source>
</evidence>
<sequence length="100" mass="11291">MSTTTVEMPPRPGFIRVKIQYGEHYQLFDMNSTRTLGGAMRRFAVKIKHELAFLRFHYDETRVEEGDTPTSLGMDERDTVGGNIIDVYLMQIGGGVSCVC</sequence>